<dbReference type="EMBL" id="VFOR01000002">
    <property type="protein sequence ID" value="TQL57647.1"/>
    <property type="molecule type" value="Genomic_DNA"/>
</dbReference>
<dbReference type="SMART" id="SM00331">
    <property type="entry name" value="PP2C_SIG"/>
    <property type="match status" value="1"/>
</dbReference>
<dbReference type="InterPro" id="IPR015655">
    <property type="entry name" value="PP2C"/>
</dbReference>
<gene>
    <name evidence="3" type="ORF">FB460_1483</name>
</gene>
<keyword evidence="4" id="KW-1185">Reference proteome</keyword>
<dbReference type="AlphaFoldDB" id="A0A542ZBC3"/>
<evidence type="ECO:0000256" key="1">
    <source>
        <dbReference type="SAM" id="MobiDB-lite"/>
    </source>
</evidence>
<reference evidence="3 4" key="1">
    <citation type="submission" date="2019-06" db="EMBL/GenBank/DDBJ databases">
        <title>Sequencing the genomes of 1000 actinobacteria strains.</title>
        <authorList>
            <person name="Klenk H.-P."/>
        </authorList>
    </citation>
    <scope>NUCLEOTIDE SEQUENCE [LARGE SCALE GENOMIC DNA]</scope>
    <source>
        <strain evidence="3 4">DSM 8251</strain>
    </source>
</reference>
<evidence type="ECO:0000313" key="3">
    <source>
        <dbReference type="EMBL" id="TQL57647.1"/>
    </source>
</evidence>
<comment type="caution">
    <text evidence="3">The sequence shown here is derived from an EMBL/GenBank/DDBJ whole genome shotgun (WGS) entry which is preliminary data.</text>
</comment>
<evidence type="ECO:0000313" key="4">
    <source>
        <dbReference type="Proteomes" id="UP000316196"/>
    </source>
</evidence>
<dbReference type="InterPro" id="IPR036457">
    <property type="entry name" value="PPM-type-like_dom_sf"/>
</dbReference>
<dbReference type="PANTHER" id="PTHR47992">
    <property type="entry name" value="PROTEIN PHOSPHATASE"/>
    <property type="match status" value="1"/>
</dbReference>
<dbReference type="Pfam" id="PF13672">
    <property type="entry name" value="PP2C_2"/>
    <property type="match status" value="1"/>
</dbReference>
<feature type="compositionally biased region" description="Basic and acidic residues" evidence="1">
    <location>
        <begin position="417"/>
        <end position="430"/>
    </location>
</feature>
<proteinExistence type="predicted"/>
<feature type="region of interest" description="Disordered" evidence="1">
    <location>
        <begin position="390"/>
        <end position="430"/>
    </location>
</feature>
<dbReference type="SMART" id="SM00332">
    <property type="entry name" value="PP2Cc"/>
    <property type="match status" value="1"/>
</dbReference>
<dbReference type="Proteomes" id="UP000316196">
    <property type="component" value="Unassembled WGS sequence"/>
</dbReference>
<dbReference type="Gene3D" id="3.60.40.10">
    <property type="entry name" value="PPM-type phosphatase domain"/>
    <property type="match status" value="1"/>
</dbReference>
<accession>A0A542ZBC3</accession>
<organism evidence="3 4">
    <name type="scientific">Propioniferax innocua</name>
    <dbReference type="NCBI Taxonomy" id="1753"/>
    <lineage>
        <taxon>Bacteria</taxon>
        <taxon>Bacillati</taxon>
        <taxon>Actinomycetota</taxon>
        <taxon>Actinomycetes</taxon>
        <taxon>Propionibacteriales</taxon>
        <taxon>Propionibacteriaceae</taxon>
        <taxon>Propioniferax</taxon>
    </lineage>
</organism>
<dbReference type="SUPFAM" id="SSF81606">
    <property type="entry name" value="PP2C-like"/>
    <property type="match status" value="1"/>
</dbReference>
<feature type="compositionally biased region" description="Polar residues" evidence="1">
    <location>
        <begin position="53"/>
        <end position="65"/>
    </location>
</feature>
<dbReference type="InterPro" id="IPR001932">
    <property type="entry name" value="PPM-type_phosphatase-like_dom"/>
</dbReference>
<protein>
    <submittedName>
        <fullName evidence="3">Serine/threonine protein phosphatase PrpC</fullName>
    </submittedName>
</protein>
<feature type="domain" description="PPM-type phosphatase" evidence="2">
    <location>
        <begin position="112"/>
        <end position="377"/>
    </location>
</feature>
<feature type="region of interest" description="Disordered" evidence="1">
    <location>
        <begin position="43"/>
        <end position="68"/>
    </location>
</feature>
<dbReference type="PROSITE" id="PS51746">
    <property type="entry name" value="PPM_2"/>
    <property type="match status" value="1"/>
</dbReference>
<sequence length="430" mass="44902">MNMPEGVGSSGFTEAVPCISCGVLPIPQNAWCPECGALLPTQLPEGHRPPGASSVTTALPPSNTDGSDETVHRLETICPSCQGIIETGYCLRCGAAEGPLRDHFQQVPAVWLAGVSDRGIRHHRNEDALALAADPVPCSYGVMVVCDGVSSSEASDIASMAAARAARDLLDERRRSASSRRAPSSSMLLQQAVESANDAVIRATGDSETSHTDDGAAAQIPPTSGAAACTFVAALIDQDAVTVANIGDSRAYWIGDDADARLLTVDDSMAQVRMAMGVDRETAESEPQAHAITRWLGADAPDLMLTPRSFQVPGDGWLILCSDGLWNYASAPEHLLTLVQEAALAGIHEPRDLAAHLTRWACVQGGHDNITVAAARFGPRQDVSAIMPGSAARDAVPPPASGTMNAPVTALSDDATDPLHVKDPAARQGD</sequence>
<name>A0A542ZBC3_9ACTN</name>
<dbReference type="CDD" id="cd00143">
    <property type="entry name" value="PP2Cc"/>
    <property type="match status" value="1"/>
</dbReference>
<evidence type="ECO:0000259" key="2">
    <source>
        <dbReference type="PROSITE" id="PS51746"/>
    </source>
</evidence>
<dbReference type="GO" id="GO:0004722">
    <property type="term" value="F:protein serine/threonine phosphatase activity"/>
    <property type="evidence" value="ECO:0007669"/>
    <property type="project" value="InterPro"/>
</dbReference>